<feature type="transmembrane region" description="Helical" evidence="12">
    <location>
        <begin position="223"/>
        <end position="243"/>
    </location>
</feature>
<dbReference type="InterPro" id="IPR003968">
    <property type="entry name" value="K_chnl_volt-dep_Kv"/>
</dbReference>
<evidence type="ECO:0000256" key="6">
    <source>
        <dbReference type="ARBA" id="ARBA00022882"/>
    </source>
</evidence>
<evidence type="ECO:0000256" key="11">
    <source>
        <dbReference type="ARBA" id="ARBA00023303"/>
    </source>
</evidence>
<dbReference type="GO" id="GO:0008076">
    <property type="term" value="C:voltage-gated potassium channel complex"/>
    <property type="evidence" value="ECO:0007669"/>
    <property type="project" value="InterPro"/>
</dbReference>
<evidence type="ECO:0000256" key="5">
    <source>
        <dbReference type="ARBA" id="ARBA00022826"/>
    </source>
</evidence>
<dbReference type="GO" id="GO:0051260">
    <property type="term" value="P:protein homooligomerization"/>
    <property type="evidence" value="ECO:0007669"/>
    <property type="project" value="InterPro"/>
</dbReference>
<sequence length="433" mass="51950">MFKVSNSNINKSNLKNQLKFLYRLNKALHQDVDESIRLNFNVLGHHYEIPLSILNNYPNTLLGEPKLRVNYYDYLKDEFIFDRHPQAFESIITFYLSDGNSLSKPDWMPTEIFYEELKFFRIKSSILISYYDQEIAPMINIQIIPKNQYKRYLWLLINYSTQDWQSQLMRTIDFIFNLIALGTFTRDCLSNHRMSQIIYWIEESNGQVLRPIYMLFHLHISNMIIELLCTIIFLIELCLRIYLAPTFYQIYSDICFWFEFSSVLSNLFMYIIIEIQKYKKIYFYSCLTCISILRLLRIFRFTRQIIILKIFLYSLIHSIQKLLHLFIILISIILFFGEFIYLIEEWTSDSSIQTVTDGYWLAALTVTSLGYGDLYPTHIYSRILMCICSIIGLVVIATIVPEIYHYFDRIYQNEMKKRHIIRYIYSDQIALRI</sequence>
<dbReference type="Pfam" id="PF00520">
    <property type="entry name" value="Ion_trans"/>
    <property type="match status" value="1"/>
</dbReference>
<keyword evidence="8 12" id="KW-1133">Transmembrane helix</keyword>
<evidence type="ECO:0000313" key="16">
    <source>
        <dbReference type="Proteomes" id="UP000663882"/>
    </source>
</evidence>
<dbReference type="Gene3D" id="1.20.120.350">
    <property type="entry name" value="Voltage-gated potassium channels. Chain C"/>
    <property type="match status" value="1"/>
</dbReference>
<dbReference type="InterPro" id="IPR027359">
    <property type="entry name" value="Volt_channel_dom_sf"/>
</dbReference>
<evidence type="ECO:0000256" key="9">
    <source>
        <dbReference type="ARBA" id="ARBA00023065"/>
    </source>
</evidence>
<keyword evidence="5" id="KW-0631">Potassium channel</keyword>
<organism evidence="15 16">
    <name type="scientific">Rotaria sordida</name>
    <dbReference type="NCBI Taxonomy" id="392033"/>
    <lineage>
        <taxon>Eukaryota</taxon>
        <taxon>Metazoa</taxon>
        <taxon>Spiralia</taxon>
        <taxon>Gnathifera</taxon>
        <taxon>Rotifera</taxon>
        <taxon>Eurotatoria</taxon>
        <taxon>Bdelloidea</taxon>
        <taxon>Philodinida</taxon>
        <taxon>Philodinidae</taxon>
        <taxon>Rotaria</taxon>
    </lineage>
</organism>
<feature type="transmembrane region" description="Helical" evidence="12">
    <location>
        <begin position="379"/>
        <end position="407"/>
    </location>
</feature>
<dbReference type="PANTHER" id="PTHR11537:SF113">
    <property type="entry name" value="POTASSIUM VOLTAGE-GATED CHANNEL PROTEIN SHAKER"/>
    <property type="match status" value="1"/>
</dbReference>
<dbReference type="InterPro" id="IPR028325">
    <property type="entry name" value="VG_K_chnl"/>
</dbReference>
<proteinExistence type="predicted"/>
<evidence type="ECO:0000256" key="8">
    <source>
        <dbReference type="ARBA" id="ARBA00022989"/>
    </source>
</evidence>
<dbReference type="GO" id="GO:0001508">
    <property type="term" value="P:action potential"/>
    <property type="evidence" value="ECO:0007669"/>
    <property type="project" value="TreeGrafter"/>
</dbReference>
<dbReference type="SUPFAM" id="SSF54695">
    <property type="entry name" value="POZ domain"/>
    <property type="match status" value="1"/>
</dbReference>
<name>A0A813VT41_9BILA</name>
<keyword evidence="11" id="KW-0407">Ion channel</keyword>
<keyword evidence="6" id="KW-0851">Voltage-gated channel</keyword>
<dbReference type="PRINTS" id="PR01491">
    <property type="entry name" value="KVCHANNEL"/>
</dbReference>
<comment type="subcellular location">
    <subcellularLocation>
        <location evidence="1">Membrane</location>
        <topology evidence="1">Multi-pass membrane protein</topology>
    </subcellularLocation>
</comment>
<keyword evidence="9" id="KW-0406">Ion transport</keyword>
<keyword evidence="10 12" id="KW-0472">Membrane</keyword>
<keyword evidence="2" id="KW-0813">Transport</keyword>
<keyword evidence="7" id="KW-0630">Potassium</keyword>
<accession>A0A813VT41</accession>
<feature type="transmembrane region" description="Helical" evidence="12">
    <location>
        <begin position="255"/>
        <end position="275"/>
    </location>
</feature>
<protein>
    <submittedName>
        <fullName evidence="15">Uncharacterized protein</fullName>
    </submittedName>
</protein>
<evidence type="ECO:0000256" key="4">
    <source>
        <dbReference type="ARBA" id="ARBA00022692"/>
    </source>
</evidence>
<evidence type="ECO:0000256" key="7">
    <source>
        <dbReference type="ARBA" id="ARBA00022958"/>
    </source>
</evidence>
<evidence type="ECO:0000256" key="10">
    <source>
        <dbReference type="ARBA" id="ARBA00023136"/>
    </source>
</evidence>
<feature type="transmembrane region" description="Helical" evidence="12">
    <location>
        <begin position="281"/>
        <end position="301"/>
    </location>
</feature>
<dbReference type="Gene3D" id="3.30.710.10">
    <property type="entry name" value="Potassium Channel Kv1.1, Chain A"/>
    <property type="match status" value="1"/>
</dbReference>
<comment type="caution">
    <text evidence="15">The sequence shown here is derived from an EMBL/GenBank/DDBJ whole genome shotgun (WGS) entry which is preliminary data.</text>
</comment>
<dbReference type="InterPro" id="IPR011333">
    <property type="entry name" value="SKP1/BTB/POZ_sf"/>
</dbReference>
<evidence type="ECO:0000256" key="2">
    <source>
        <dbReference type="ARBA" id="ARBA00022448"/>
    </source>
</evidence>
<evidence type="ECO:0000259" key="13">
    <source>
        <dbReference type="Pfam" id="PF00520"/>
    </source>
</evidence>
<feature type="domain" description="Ion transport" evidence="13">
    <location>
        <begin position="224"/>
        <end position="414"/>
    </location>
</feature>
<keyword evidence="4 12" id="KW-0812">Transmembrane</keyword>
<reference evidence="15" key="1">
    <citation type="submission" date="2021-02" db="EMBL/GenBank/DDBJ databases">
        <authorList>
            <person name="Nowell W R."/>
        </authorList>
    </citation>
    <scope>NUCLEOTIDE SEQUENCE</scope>
</reference>
<evidence type="ECO:0000256" key="12">
    <source>
        <dbReference type="SAM" id="Phobius"/>
    </source>
</evidence>
<dbReference type="Gene3D" id="1.10.287.70">
    <property type="match status" value="1"/>
</dbReference>
<dbReference type="SUPFAM" id="SSF81324">
    <property type="entry name" value="Voltage-gated potassium channels"/>
    <property type="match status" value="1"/>
</dbReference>
<dbReference type="EMBL" id="CAJNOO010000186">
    <property type="protein sequence ID" value="CAF0847767.1"/>
    <property type="molecule type" value="Genomic_DNA"/>
</dbReference>
<evidence type="ECO:0000313" key="15">
    <source>
        <dbReference type="EMBL" id="CAF0847767.1"/>
    </source>
</evidence>
<evidence type="ECO:0000256" key="1">
    <source>
        <dbReference type="ARBA" id="ARBA00004141"/>
    </source>
</evidence>
<feature type="transmembrane region" description="Helical" evidence="12">
    <location>
        <begin position="322"/>
        <end position="343"/>
    </location>
</feature>
<dbReference type="AlphaFoldDB" id="A0A813VT41"/>
<dbReference type="GO" id="GO:0005251">
    <property type="term" value="F:delayed rectifier potassium channel activity"/>
    <property type="evidence" value="ECO:0007669"/>
    <property type="project" value="TreeGrafter"/>
</dbReference>
<dbReference type="OrthoDB" id="10025005at2759"/>
<keyword evidence="3" id="KW-0633">Potassium transport</keyword>
<dbReference type="InterPro" id="IPR003131">
    <property type="entry name" value="T1-type_BTB"/>
</dbReference>
<evidence type="ECO:0000259" key="14">
    <source>
        <dbReference type="Pfam" id="PF02214"/>
    </source>
</evidence>
<dbReference type="PRINTS" id="PR00169">
    <property type="entry name" value="KCHANNEL"/>
</dbReference>
<dbReference type="Pfam" id="PF02214">
    <property type="entry name" value="BTB_2"/>
    <property type="match status" value="1"/>
</dbReference>
<dbReference type="InterPro" id="IPR005821">
    <property type="entry name" value="Ion_trans_dom"/>
</dbReference>
<dbReference type="PANTHER" id="PTHR11537">
    <property type="entry name" value="VOLTAGE-GATED POTASSIUM CHANNEL"/>
    <property type="match status" value="1"/>
</dbReference>
<dbReference type="Proteomes" id="UP000663882">
    <property type="component" value="Unassembled WGS sequence"/>
</dbReference>
<feature type="domain" description="Potassium channel tetramerisation-type BTB" evidence="14">
    <location>
        <begin position="39"/>
        <end position="126"/>
    </location>
</feature>
<gene>
    <name evidence="15" type="ORF">RFH988_LOCUS6292</name>
</gene>
<evidence type="ECO:0000256" key="3">
    <source>
        <dbReference type="ARBA" id="ARBA00022538"/>
    </source>
</evidence>